<dbReference type="RefSeq" id="WP_145249318.1">
    <property type="nucleotide sequence ID" value="NZ_CP036278.1"/>
</dbReference>
<sequence length="222" mass="23528" precursor="true">MLKRIWMATIVALLCAPGAMAQVIYEEDFSGSDGGYTVTDDNAPESPWTYDSVAEAWFTDGTSEKGEPSHTRLTSPLIDITETGAVDLSFSHFYSIEGGAWDGGAVFTSVNGGTFEQVLSDAFTENGYTAFDLIGNHDLNGLDGFGDDSVGYPAPITSTASLGTMTAGDTLAIQFLMANDEYSKGASLPNWQIESVSLTAVPEPTSLALLAVCGLLALRVRR</sequence>
<accession>A0A518AT56</accession>
<protein>
    <recommendedName>
        <fullName evidence="2">Ice-binding protein C-terminal domain-containing protein</fullName>
    </recommendedName>
</protein>
<evidence type="ECO:0000313" key="4">
    <source>
        <dbReference type="Proteomes" id="UP000315750"/>
    </source>
</evidence>
<reference evidence="3 4" key="1">
    <citation type="submission" date="2019-02" db="EMBL/GenBank/DDBJ databases">
        <title>Deep-cultivation of Planctomycetes and their phenomic and genomic characterization uncovers novel biology.</title>
        <authorList>
            <person name="Wiegand S."/>
            <person name="Jogler M."/>
            <person name="Boedeker C."/>
            <person name="Pinto D."/>
            <person name="Vollmers J."/>
            <person name="Rivas-Marin E."/>
            <person name="Kohn T."/>
            <person name="Peeters S.H."/>
            <person name="Heuer A."/>
            <person name="Rast P."/>
            <person name="Oberbeckmann S."/>
            <person name="Bunk B."/>
            <person name="Jeske O."/>
            <person name="Meyerdierks A."/>
            <person name="Storesund J.E."/>
            <person name="Kallscheuer N."/>
            <person name="Luecker S."/>
            <person name="Lage O.M."/>
            <person name="Pohl T."/>
            <person name="Merkel B.J."/>
            <person name="Hornburger P."/>
            <person name="Mueller R.-W."/>
            <person name="Bruemmer F."/>
            <person name="Labrenz M."/>
            <person name="Spormann A.M."/>
            <person name="Op den Camp H."/>
            <person name="Overmann J."/>
            <person name="Amann R."/>
            <person name="Jetten M.S.M."/>
            <person name="Mascher T."/>
            <person name="Medema M.H."/>
            <person name="Devos D.P."/>
            <person name="Kaster A.-K."/>
            <person name="Ovreas L."/>
            <person name="Rohde M."/>
            <person name="Galperin M.Y."/>
            <person name="Jogler C."/>
        </authorList>
    </citation>
    <scope>NUCLEOTIDE SEQUENCE [LARGE SCALE GENOMIC DNA]</scope>
    <source>
        <strain evidence="3 4">Pan181</strain>
    </source>
</reference>
<dbReference type="EMBL" id="CP036278">
    <property type="protein sequence ID" value="QDU57886.1"/>
    <property type="molecule type" value="Genomic_DNA"/>
</dbReference>
<dbReference type="AlphaFoldDB" id="A0A518AT56"/>
<proteinExistence type="predicted"/>
<dbReference type="Proteomes" id="UP000315750">
    <property type="component" value="Chromosome"/>
</dbReference>
<gene>
    <name evidence="3" type="ORF">Pan181_41090</name>
</gene>
<keyword evidence="1" id="KW-0732">Signal</keyword>
<evidence type="ECO:0000256" key="1">
    <source>
        <dbReference type="SAM" id="SignalP"/>
    </source>
</evidence>
<keyword evidence="4" id="KW-1185">Reference proteome</keyword>
<evidence type="ECO:0000313" key="3">
    <source>
        <dbReference type="EMBL" id="QDU57886.1"/>
    </source>
</evidence>
<feature type="signal peptide" evidence="1">
    <location>
        <begin position="1"/>
        <end position="21"/>
    </location>
</feature>
<organism evidence="3 4">
    <name type="scientific">Aeoliella mucimassa</name>
    <dbReference type="NCBI Taxonomy" id="2527972"/>
    <lineage>
        <taxon>Bacteria</taxon>
        <taxon>Pseudomonadati</taxon>
        <taxon>Planctomycetota</taxon>
        <taxon>Planctomycetia</taxon>
        <taxon>Pirellulales</taxon>
        <taxon>Lacipirellulaceae</taxon>
        <taxon>Aeoliella</taxon>
    </lineage>
</organism>
<dbReference type="InterPro" id="IPR013424">
    <property type="entry name" value="Ice-binding_C"/>
</dbReference>
<feature type="domain" description="Ice-binding protein C-terminal" evidence="2">
    <location>
        <begin position="200"/>
        <end position="222"/>
    </location>
</feature>
<evidence type="ECO:0000259" key="2">
    <source>
        <dbReference type="Pfam" id="PF07589"/>
    </source>
</evidence>
<name>A0A518AT56_9BACT</name>
<dbReference type="Pfam" id="PF07589">
    <property type="entry name" value="PEP-CTERM"/>
    <property type="match status" value="1"/>
</dbReference>
<feature type="chain" id="PRO_5021717417" description="Ice-binding protein C-terminal domain-containing protein" evidence="1">
    <location>
        <begin position="22"/>
        <end position="222"/>
    </location>
</feature>
<dbReference type="KEGG" id="amuc:Pan181_41090"/>